<evidence type="ECO:0000313" key="3">
    <source>
        <dbReference type="EMBL" id="PWV02306.1"/>
    </source>
</evidence>
<dbReference type="VEuPathDB" id="TriTrypDB:C3747_1g34"/>
<dbReference type="VEuPathDB" id="TriTrypDB:TcG_02082"/>
<feature type="transmembrane region" description="Helical" evidence="2">
    <location>
        <begin position="12"/>
        <end position="30"/>
    </location>
</feature>
<dbReference type="VEuPathDB" id="TriTrypDB:TcBrA4_0063520"/>
<dbReference type="VEuPathDB" id="TriTrypDB:BCY84_13908"/>
<reference evidence="3 4" key="1">
    <citation type="journal article" date="2018" name="Microb. Genom.">
        <title>Expanding an expanded genome: long-read sequencing of Trypanosoma cruzi.</title>
        <authorList>
            <person name="Berna L."/>
            <person name="Rodriguez M."/>
            <person name="Chiribao M.L."/>
            <person name="Parodi-Talice A."/>
            <person name="Pita S."/>
            <person name="Rijo G."/>
            <person name="Alvarez-Valin F."/>
            <person name="Robello C."/>
        </authorList>
    </citation>
    <scope>NUCLEOTIDE SEQUENCE [LARGE SCALE GENOMIC DNA]</scope>
    <source>
        <strain evidence="3 4">Dm28c</strain>
    </source>
</reference>
<dbReference type="VEuPathDB" id="TriTrypDB:TcCL_NonESM00357"/>
<evidence type="ECO:0000313" key="4">
    <source>
        <dbReference type="Proteomes" id="UP000246121"/>
    </source>
</evidence>
<dbReference type="VEuPathDB" id="TriTrypDB:TCDM_03412"/>
<organism evidence="3 4">
    <name type="scientific">Trypanosoma cruzi</name>
    <dbReference type="NCBI Taxonomy" id="5693"/>
    <lineage>
        <taxon>Eukaryota</taxon>
        <taxon>Discoba</taxon>
        <taxon>Euglenozoa</taxon>
        <taxon>Kinetoplastea</taxon>
        <taxon>Metakinetoplastina</taxon>
        <taxon>Trypanosomatida</taxon>
        <taxon>Trypanosomatidae</taxon>
        <taxon>Trypanosoma</taxon>
        <taxon>Schizotrypanum</taxon>
    </lineage>
</organism>
<comment type="caution">
    <text evidence="3">The sequence shown here is derived from an EMBL/GenBank/DDBJ whole genome shotgun (WGS) entry which is preliminary data.</text>
</comment>
<evidence type="ECO:0000256" key="1">
    <source>
        <dbReference type="SAM" id="Coils"/>
    </source>
</evidence>
<dbReference type="VEuPathDB" id="TriTrypDB:C3747_1g33"/>
<protein>
    <submittedName>
        <fullName evidence="3">Uncharacterized protein</fullName>
    </submittedName>
</protein>
<feature type="coiled-coil region" evidence="1">
    <location>
        <begin position="80"/>
        <end position="153"/>
    </location>
</feature>
<accession>A0A2V2W0Y2</accession>
<keyword evidence="1" id="KW-0175">Coiled coil</keyword>
<proteinExistence type="predicted"/>
<keyword evidence="2" id="KW-0812">Transmembrane</keyword>
<dbReference type="VEuPathDB" id="TriTrypDB:TcCLB.510759.170"/>
<dbReference type="Proteomes" id="UP000246121">
    <property type="component" value="Unassembled WGS sequence"/>
</dbReference>
<evidence type="ECO:0000256" key="2">
    <source>
        <dbReference type="SAM" id="Phobius"/>
    </source>
</evidence>
<dbReference type="EMBL" id="PRFA01000002">
    <property type="protein sequence ID" value="PWV02306.1"/>
    <property type="molecule type" value="Genomic_DNA"/>
</dbReference>
<dbReference type="VEuPathDB" id="TriTrypDB:TcYC6_0067920"/>
<dbReference type="AlphaFoldDB" id="A0A2V2W0Y2"/>
<gene>
    <name evidence="3" type="ORF">C4B63_2g23</name>
</gene>
<dbReference type="VEuPathDB" id="TriTrypDB:Tc_MARK_4562"/>
<sequence>MKERSAELRFHPAMLAMLMMMVMIGFALGYHHGVKAWEKDFVNKYEQSHGRELHAGSMLGVCSDELFLLSNNVSSKNQTIHAVQNENAGIEQEMKKLSQEFKSVTDLVDKCRAEITIIGEEGSRRDGDPHLELKAIENELRVLRELLSNLTEGEGMHRVHIHGLLGSMREKHKHFCGRLPGCTLLSDESILRRWKEVLYNSSQRRMLKEADRMRRMKWRYDKQTPQERESIYFSEREEGGKAPTYFGRTGNSSLLLAQGQMSQVVVSTVLERVLLLQQFALCAYRTNNPNITFPSIFQWSASSENTVADLRDLVETPLLTFCMDCAEVEITSDIAQLCLKAPEGENGYGKRDFWAMRSMLLPHSGVVHDAKNFYTAHALTNRKVLAVVAHNSVRDCLAHFDDPRGDHFLYLLANFPEGRTRFENHVSNNTLHQCSPTAAQLARRITQVLEEGKLDGVNSSFDAVYMSVSSEIWKELRGLEKELPWWGMALFRQGEIASAHDELVDLTIIGRAHGILVSPFLAPSQYVLESFLLSHGLQPMGRVWFF</sequence>
<keyword evidence="2" id="KW-1133">Transmembrane helix</keyword>
<dbReference type="VEuPathDB" id="TriTrypDB:TCSYLVIO_001342"/>
<dbReference type="VEuPathDB" id="TriTrypDB:TcCLB.506999.30"/>
<keyword evidence="2" id="KW-0472">Membrane</keyword>
<dbReference type="VEuPathDB" id="TriTrypDB:C4B63_2g23"/>
<dbReference type="VEuPathDB" id="TriTrypDB:ECC02_001227"/>
<name>A0A2V2W0Y2_TRYCR</name>